<sequence>MHAKNGGGTAAEAPEAAPSAAVHDAHAQDTQTEAEMRPSQPRKLSSTALPPPTRARKLWTGIDAYFQWANTYYTGRLALSTALSFLSLCLLCLFANNKPFVLWIWISLQSLNVLLGVAALPSIQLYWAVSKTDDETQKLSTSMFYNYGSIHRSEPRSSSFSFLRSAFYGVDQEGRHEFSLRRSLVLVVCEIVVIFQTFSLVWVVLLLLGVFWAHSELDDLIKGHLLDSTVVLSIFAALCIVIQTQQFDRLRAHQQLQLGAGLEEEEAPAAAENDEASRASSSSISAQDRLLRPNVDSSLVDDEELQLGSTAKGIEEKLRVSLYDAVLDSDYKKVEQMFAHAEVVLGSKVKLQILLLNMYNTPMLVLWSFARTSMNPLHVACRAGDVRMVEILLEAGLNPNFLDKIAGTSFDLQLLYEICQLRMKNITHVLGSPLHVAVLNGHTDVIDVLVQYGANLDVIAKTSFFSHSMRVTPVFLCDSTDVIECLIRHKANILVVPGKGNDMSTSVLQRAQLKDRRELASVLEEWGADVALTPLHEAAAAGDLATVKHLLSWGINPDELGEYQTGVNRRTPLHWASVMGRRPVIAELIRNGANGNAADSFGRTPLHWAARHNNSEALEELLTHDADPTVLDNDGLTPLAFAVIGGLVDGKCVELLVQFGVDIDECIENEYGDTCLHLALRLGHRDVALALLKNGHADLYSMNALGRKAVECCASAELQYAVKVAGKCVDVVLSFDPVFRKFADRVRIGIEEHFITVYMRDPSDDGKRSMEVMKHASAVVCVLSSGYENSNVCMEELAFAKQNQVPVVAISCESMNMSEELQVYLYTRQIVPFRDAVTSSHTMLSTAGSVPDSTIQHVEFELDELKFQSSLRSLIDGLRDEVELHRLGGQQLLSFAQPGMLGGATGRPSSVRSSMQSANLSVFFPSMRDPSLQRLRPSTSGRMTTGMPVGKSATNRRRTLDGIVKDVIARSGNSLKAVAGASFSIFLSHGDCHREFVTALCTDLRRHQFPVVVDSMTNVSSMKERILAAKDAILQSSIFLVVLSEKSVKTELVSDQLAFAEDKGKTVVPVYFTKKPKLMDSTLSELLEQEGRMFVFGDDLSYGRGFDELLRELRKEQDGNSPDSSIVRPSVHAAAQRFLLKSRPVAQTLRASIG</sequence>
<reference evidence="8" key="2">
    <citation type="submission" date="2010-04" db="EMBL/GenBank/DDBJ databases">
        <authorList>
            <person name="Buell R."/>
            <person name="Hamilton J."/>
            <person name="Hostetler J."/>
        </authorList>
    </citation>
    <scope>NUCLEOTIDE SEQUENCE [LARGE SCALE GENOMIC DNA]</scope>
    <source>
        <strain evidence="8">DAOM:BR144</strain>
    </source>
</reference>
<dbReference type="InterPro" id="IPR035897">
    <property type="entry name" value="Toll_tir_struct_dom_sf"/>
</dbReference>
<dbReference type="Pfam" id="PF12796">
    <property type="entry name" value="Ank_2"/>
    <property type="match status" value="2"/>
</dbReference>
<dbReference type="EMBL" id="GL376585">
    <property type="status" value="NOT_ANNOTATED_CDS"/>
    <property type="molecule type" value="Genomic_DNA"/>
</dbReference>
<dbReference type="InterPro" id="IPR002110">
    <property type="entry name" value="Ankyrin_rpt"/>
</dbReference>
<dbReference type="Pfam" id="PF13637">
    <property type="entry name" value="Ank_4"/>
    <property type="match status" value="1"/>
</dbReference>
<dbReference type="PROSITE" id="PS50088">
    <property type="entry name" value="ANK_REPEAT"/>
    <property type="match status" value="7"/>
</dbReference>
<evidence type="ECO:0000259" key="6">
    <source>
        <dbReference type="Pfam" id="PF13676"/>
    </source>
</evidence>
<keyword evidence="2 3" id="KW-0040">ANK repeat</keyword>
<dbReference type="EnsemblProtists" id="PYU1_T007509">
    <property type="protein sequence ID" value="PYU1_T007509"/>
    <property type="gene ID" value="PYU1_G007493"/>
</dbReference>
<feature type="repeat" description="ANK" evidence="3">
    <location>
        <begin position="634"/>
        <end position="664"/>
    </location>
</feature>
<dbReference type="STRING" id="431595.K3WRB5"/>
<dbReference type="Pfam" id="PF13676">
    <property type="entry name" value="TIR_2"/>
    <property type="match status" value="1"/>
</dbReference>
<evidence type="ECO:0000256" key="1">
    <source>
        <dbReference type="ARBA" id="ARBA00022737"/>
    </source>
</evidence>
<evidence type="ECO:0000256" key="5">
    <source>
        <dbReference type="SAM" id="Phobius"/>
    </source>
</evidence>
<keyword evidence="1" id="KW-0677">Repeat</keyword>
<evidence type="ECO:0000313" key="8">
    <source>
        <dbReference type="Proteomes" id="UP000019132"/>
    </source>
</evidence>
<feature type="repeat" description="ANK" evidence="3">
    <location>
        <begin position="432"/>
        <end position="461"/>
    </location>
</feature>
<feature type="repeat" description="ANK" evidence="3">
    <location>
        <begin position="530"/>
        <end position="562"/>
    </location>
</feature>
<feature type="repeat" description="ANK" evidence="3">
    <location>
        <begin position="372"/>
        <end position="404"/>
    </location>
</feature>
<evidence type="ECO:0000313" key="7">
    <source>
        <dbReference type="EnsemblProtists" id="PYU1_T007509"/>
    </source>
</evidence>
<dbReference type="AlphaFoldDB" id="K3WRB5"/>
<dbReference type="PROSITE" id="PS50297">
    <property type="entry name" value="ANK_REP_REGION"/>
    <property type="match status" value="7"/>
</dbReference>
<feature type="transmembrane region" description="Helical" evidence="5">
    <location>
        <begin position="225"/>
        <end position="242"/>
    </location>
</feature>
<dbReference type="SUPFAM" id="SSF52200">
    <property type="entry name" value="Toll/Interleukin receptor TIR domain"/>
    <property type="match status" value="2"/>
</dbReference>
<dbReference type="eggNOG" id="KOG4177">
    <property type="taxonomic scope" value="Eukaryota"/>
</dbReference>
<dbReference type="InterPro" id="IPR036770">
    <property type="entry name" value="Ankyrin_rpt-contain_sf"/>
</dbReference>
<accession>K3WRB5</accession>
<dbReference type="GO" id="GO:0007165">
    <property type="term" value="P:signal transduction"/>
    <property type="evidence" value="ECO:0007669"/>
    <property type="project" value="InterPro"/>
</dbReference>
<evidence type="ECO:0000256" key="2">
    <source>
        <dbReference type="ARBA" id="ARBA00023043"/>
    </source>
</evidence>
<dbReference type="SMART" id="SM00248">
    <property type="entry name" value="ANK"/>
    <property type="match status" value="7"/>
</dbReference>
<feature type="repeat" description="ANK" evidence="3">
    <location>
        <begin position="568"/>
        <end position="600"/>
    </location>
</feature>
<protein>
    <recommendedName>
        <fullName evidence="6">TIR domain-containing protein</fullName>
    </recommendedName>
</protein>
<feature type="transmembrane region" description="Helical" evidence="5">
    <location>
        <begin position="102"/>
        <end position="129"/>
    </location>
</feature>
<feature type="region of interest" description="Disordered" evidence="4">
    <location>
        <begin position="1"/>
        <end position="51"/>
    </location>
</feature>
<feature type="transmembrane region" description="Helical" evidence="5">
    <location>
        <begin position="77"/>
        <end position="96"/>
    </location>
</feature>
<dbReference type="SUPFAM" id="SSF48403">
    <property type="entry name" value="Ankyrin repeat"/>
    <property type="match status" value="1"/>
</dbReference>
<dbReference type="Gene3D" id="1.25.40.20">
    <property type="entry name" value="Ankyrin repeat-containing domain"/>
    <property type="match status" value="3"/>
</dbReference>
<keyword evidence="5" id="KW-1133">Transmembrane helix</keyword>
<keyword evidence="5" id="KW-0812">Transmembrane</keyword>
<feature type="repeat" description="ANK" evidence="3">
    <location>
        <begin position="671"/>
        <end position="695"/>
    </location>
</feature>
<name>K3WRB5_GLOUD</name>
<feature type="domain" description="TIR" evidence="6">
    <location>
        <begin position="985"/>
        <end position="1078"/>
    </location>
</feature>
<reference evidence="8" key="1">
    <citation type="journal article" date="2010" name="Genome Biol.">
        <title>Genome sequence of the necrotrophic plant pathogen Pythium ultimum reveals original pathogenicity mechanisms and effector repertoire.</title>
        <authorList>
            <person name="Levesque C.A."/>
            <person name="Brouwer H."/>
            <person name="Cano L."/>
            <person name="Hamilton J.P."/>
            <person name="Holt C."/>
            <person name="Huitema E."/>
            <person name="Raffaele S."/>
            <person name="Robideau G.P."/>
            <person name="Thines M."/>
            <person name="Win J."/>
            <person name="Zerillo M.M."/>
            <person name="Beakes G.W."/>
            <person name="Boore J.L."/>
            <person name="Busam D."/>
            <person name="Dumas B."/>
            <person name="Ferriera S."/>
            <person name="Fuerstenberg S.I."/>
            <person name="Gachon C.M."/>
            <person name="Gaulin E."/>
            <person name="Govers F."/>
            <person name="Grenville-Briggs L."/>
            <person name="Horner N."/>
            <person name="Hostetler J."/>
            <person name="Jiang R.H."/>
            <person name="Johnson J."/>
            <person name="Krajaejun T."/>
            <person name="Lin H."/>
            <person name="Meijer H.J."/>
            <person name="Moore B."/>
            <person name="Morris P."/>
            <person name="Phuntmart V."/>
            <person name="Puiu D."/>
            <person name="Shetty J."/>
            <person name="Stajich J.E."/>
            <person name="Tripathy S."/>
            <person name="Wawra S."/>
            <person name="van West P."/>
            <person name="Whitty B.R."/>
            <person name="Coutinho P.M."/>
            <person name="Henrissat B."/>
            <person name="Martin F."/>
            <person name="Thomas P.D."/>
            <person name="Tyler B.M."/>
            <person name="De Vries R.P."/>
            <person name="Kamoun S."/>
            <person name="Yandell M."/>
            <person name="Tisserat N."/>
            <person name="Buell C.R."/>
        </authorList>
    </citation>
    <scope>NUCLEOTIDE SEQUENCE</scope>
    <source>
        <strain evidence="8">DAOM:BR144</strain>
    </source>
</reference>
<proteinExistence type="predicted"/>
<dbReference type="Gene3D" id="3.40.50.10140">
    <property type="entry name" value="Toll/interleukin-1 receptor homology (TIR) domain"/>
    <property type="match status" value="1"/>
</dbReference>
<keyword evidence="8" id="KW-1185">Reference proteome</keyword>
<dbReference type="InterPro" id="IPR000157">
    <property type="entry name" value="TIR_dom"/>
</dbReference>
<feature type="compositionally biased region" description="Low complexity" evidence="4">
    <location>
        <begin position="10"/>
        <end position="22"/>
    </location>
</feature>
<evidence type="ECO:0000256" key="4">
    <source>
        <dbReference type="SAM" id="MobiDB-lite"/>
    </source>
</evidence>
<reference evidence="7" key="3">
    <citation type="submission" date="2015-02" db="UniProtKB">
        <authorList>
            <consortium name="EnsemblProtists"/>
        </authorList>
    </citation>
    <scope>IDENTIFICATION</scope>
    <source>
        <strain evidence="7">DAOM BR144</strain>
    </source>
</reference>
<dbReference type="VEuPathDB" id="FungiDB:PYU1_G007493"/>
<feature type="transmembrane region" description="Helical" evidence="5">
    <location>
        <begin position="184"/>
        <end position="213"/>
    </location>
</feature>
<dbReference type="PANTHER" id="PTHR24126">
    <property type="entry name" value="ANKYRIN REPEAT, PH AND SEC7 DOMAIN CONTAINING PROTEIN SECG-RELATED"/>
    <property type="match status" value="1"/>
</dbReference>
<organism evidence="7 8">
    <name type="scientific">Globisporangium ultimum (strain ATCC 200006 / CBS 805.95 / DAOM BR144)</name>
    <name type="common">Pythium ultimum</name>
    <dbReference type="NCBI Taxonomy" id="431595"/>
    <lineage>
        <taxon>Eukaryota</taxon>
        <taxon>Sar</taxon>
        <taxon>Stramenopiles</taxon>
        <taxon>Oomycota</taxon>
        <taxon>Peronosporomycetes</taxon>
        <taxon>Pythiales</taxon>
        <taxon>Pythiaceae</taxon>
        <taxon>Globisporangium</taxon>
    </lineage>
</organism>
<dbReference type="InParanoid" id="K3WRB5"/>
<evidence type="ECO:0000256" key="3">
    <source>
        <dbReference type="PROSITE-ProRule" id="PRU00023"/>
    </source>
</evidence>
<dbReference type="HOGENOM" id="CLU_005377_0_0_1"/>
<dbReference type="OMA" id="HLLSWGI"/>
<keyword evidence="5" id="KW-0472">Membrane</keyword>
<feature type="repeat" description="ANK" evidence="3">
    <location>
        <begin position="601"/>
        <end position="633"/>
    </location>
</feature>
<dbReference type="Proteomes" id="UP000019132">
    <property type="component" value="Unassembled WGS sequence"/>
</dbReference>